<keyword evidence="4" id="KW-1185">Reference proteome</keyword>
<accession>A0A6A6Q9W1</accession>
<evidence type="ECO:0000313" key="3">
    <source>
        <dbReference type="EMBL" id="KAF2489012.1"/>
    </source>
</evidence>
<proteinExistence type="predicted"/>
<organism evidence="3 4">
    <name type="scientific">Lophium mytilinum</name>
    <dbReference type="NCBI Taxonomy" id="390894"/>
    <lineage>
        <taxon>Eukaryota</taxon>
        <taxon>Fungi</taxon>
        <taxon>Dikarya</taxon>
        <taxon>Ascomycota</taxon>
        <taxon>Pezizomycotina</taxon>
        <taxon>Dothideomycetes</taxon>
        <taxon>Pleosporomycetidae</taxon>
        <taxon>Mytilinidiales</taxon>
        <taxon>Mytilinidiaceae</taxon>
        <taxon>Lophium</taxon>
    </lineage>
</organism>
<dbReference type="Proteomes" id="UP000799750">
    <property type="component" value="Unassembled WGS sequence"/>
</dbReference>
<name>A0A6A6Q9W1_9PEZI</name>
<sequence length="303" mass="32416">MGSSACYFPDGSNTNAAFVPCNQTAIEEGKHTSCCAPGDMCFTNGICKANNPNQLNWNWRDACTDPTWKDPACPNYCKGTNPSGAHVIFQCQEEDLWCCAFDDPPTGHYNFTCCTLDQYAFRAGKAVFYTTAQLNLGIETLTSVSSASSFSTATLFVSSTTSAASQSTASSRSIASSTATAAATENVLSPSATAAASSKPPTLTIGLGVGIPVAIIFFAVACFLFWRLGKRAHAREELPTKEFVPEVYSLPAHSATEPEVTRVEIGGDMLKAELAHPRSPVELEGPRWTPRPPSKRGAHDNFF</sequence>
<evidence type="ECO:0008006" key="5">
    <source>
        <dbReference type="Google" id="ProtNLM"/>
    </source>
</evidence>
<evidence type="ECO:0000313" key="4">
    <source>
        <dbReference type="Proteomes" id="UP000799750"/>
    </source>
</evidence>
<keyword evidence="2" id="KW-0812">Transmembrane</keyword>
<dbReference type="OrthoDB" id="3908081at2759"/>
<feature type="region of interest" description="Disordered" evidence="1">
    <location>
        <begin position="281"/>
        <end position="303"/>
    </location>
</feature>
<gene>
    <name evidence="3" type="ORF">BU16DRAFT_600653</name>
</gene>
<keyword evidence="2" id="KW-1133">Transmembrane helix</keyword>
<protein>
    <recommendedName>
        <fullName evidence="5">Mid2 domain-containing protein</fullName>
    </recommendedName>
</protein>
<dbReference type="EMBL" id="MU004200">
    <property type="protein sequence ID" value="KAF2489012.1"/>
    <property type="molecule type" value="Genomic_DNA"/>
</dbReference>
<dbReference type="AlphaFoldDB" id="A0A6A6Q9W1"/>
<keyword evidence="2" id="KW-0472">Membrane</keyword>
<evidence type="ECO:0000256" key="2">
    <source>
        <dbReference type="SAM" id="Phobius"/>
    </source>
</evidence>
<evidence type="ECO:0000256" key="1">
    <source>
        <dbReference type="SAM" id="MobiDB-lite"/>
    </source>
</evidence>
<reference evidence="3" key="1">
    <citation type="journal article" date="2020" name="Stud. Mycol.">
        <title>101 Dothideomycetes genomes: a test case for predicting lifestyles and emergence of pathogens.</title>
        <authorList>
            <person name="Haridas S."/>
            <person name="Albert R."/>
            <person name="Binder M."/>
            <person name="Bloem J."/>
            <person name="Labutti K."/>
            <person name="Salamov A."/>
            <person name="Andreopoulos B."/>
            <person name="Baker S."/>
            <person name="Barry K."/>
            <person name="Bills G."/>
            <person name="Bluhm B."/>
            <person name="Cannon C."/>
            <person name="Castanera R."/>
            <person name="Culley D."/>
            <person name="Daum C."/>
            <person name="Ezra D."/>
            <person name="Gonzalez J."/>
            <person name="Henrissat B."/>
            <person name="Kuo A."/>
            <person name="Liang C."/>
            <person name="Lipzen A."/>
            <person name="Lutzoni F."/>
            <person name="Magnuson J."/>
            <person name="Mondo S."/>
            <person name="Nolan M."/>
            <person name="Ohm R."/>
            <person name="Pangilinan J."/>
            <person name="Park H.-J."/>
            <person name="Ramirez L."/>
            <person name="Alfaro M."/>
            <person name="Sun H."/>
            <person name="Tritt A."/>
            <person name="Yoshinaga Y."/>
            <person name="Zwiers L.-H."/>
            <person name="Turgeon B."/>
            <person name="Goodwin S."/>
            <person name="Spatafora J."/>
            <person name="Crous P."/>
            <person name="Grigoriev I."/>
        </authorList>
    </citation>
    <scope>NUCLEOTIDE SEQUENCE</scope>
    <source>
        <strain evidence="3">CBS 269.34</strain>
    </source>
</reference>
<feature type="transmembrane region" description="Helical" evidence="2">
    <location>
        <begin position="203"/>
        <end position="226"/>
    </location>
</feature>